<dbReference type="PANTHER" id="PTHR48100">
    <property type="entry name" value="BROAD-SPECIFICITY PHOSPHATASE YOR283W-RELATED"/>
    <property type="match status" value="1"/>
</dbReference>
<dbReference type="GO" id="GO:0016791">
    <property type="term" value="F:phosphatase activity"/>
    <property type="evidence" value="ECO:0007669"/>
    <property type="project" value="TreeGrafter"/>
</dbReference>
<reference evidence="1 2" key="1">
    <citation type="submission" date="2015-09" db="EMBL/GenBank/DDBJ databases">
        <title>Draft genome of a European isolate of the apple canker pathogen Neonectria ditissima.</title>
        <authorList>
            <person name="Gomez-Cortecero A."/>
            <person name="Harrison R.J."/>
            <person name="Armitage A.D."/>
        </authorList>
    </citation>
    <scope>NUCLEOTIDE SEQUENCE [LARGE SCALE GENOMIC DNA]</scope>
    <source>
        <strain evidence="1 2">R09/05</strain>
    </source>
</reference>
<accession>A0A0P7B523</accession>
<sequence length="257" mass="29153">MPVTIHLVRHAQGIHNLCQENESIPDPALTELGEQQCRELRAQFPHHDKVTRLFASPLRRTLNTCLLSFGRLETADTAQNPHGPVVAIPELQEVSDSPCDTGSDAAILRREFAGLVDLQRVYDGWNAVPEWVSWQAKIAELQARALRARLVLREMLQFAGEDEHVVVVTHGAFLHFFTGDYYGIVPPRATAWNNTEVRSFQFLDPEGCDPEALLVETAPSWEIRYGDMPRPTLADQQMLQQAYYEQVQQWLDPAMLK</sequence>
<gene>
    <name evidence="1" type="ORF">AK830_g5408</name>
</gene>
<dbReference type="SMART" id="SM00855">
    <property type="entry name" value="PGAM"/>
    <property type="match status" value="1"/>
</dbReference>
<proteinExistence type="predicted"/>
<dbReference type="EMBL" id="LKCW01000070">
    <property type="protein sequence ID" value="KPM41158.1"/>
    <property type="molecule type" value="Genomic_DNA"/>
</dbReference>
<dbReference type="InterPro" id="IPR029033">
    <property type="entry name" value="His_PPase_superfam"/>
</dbReference>
<dbReference type="PANTHER" id="PTHR48100:SF54">
    <property type="entry name" value="PHOSPHATASE SPAC5H10.03-RELATED"/>
    <property type="match status" value="1"/>
</dbReference>
<organism evidence="1 2">
    <name type="scientific">Neonectria ditissima</name>
    <dbReference type="NCBI Taxonomy" id="78410"/>
    <lineage>
        <taxon>Eukaryota</taxon>
        <taxon>Fungi</taxon>
        <taxon>Dikarya</taxon>
        <taxon>Ascomycota</taxon>
        <taxon>Pezizomycotina</taxon>
        <taxon>Sordariomycetes</taxon>
        <taxon>Hypocreomycetidae</taxon>
        <taxon>Hypocreales</taxon>
        <taxon>Nectriaceae</taxon>
        <taxon>Neonectria</taxon>
    </lineage>
</organism>
<evidence type="ECO:0000313" key="1">
    <source>
        <dbReference type="EMBL" id="KPM41158.1"/>
    </source>
</evidence>
<dbReference type="CDD" id="cd07067">
    <property type="entry name" value="HP_PGM_like"/>
    <property type="match status" value="1"/>
</dbReference>
<protein>
    <recommendedName>
        <fullName evidence="3">Phosphoglycerate mutase-like protein</fullName>
    </recommendedName>
</protein>
<name>A0A0P7B523_9HYPO</name>
<dbReference type="InterPro" id="IPR013078">
    <property type="entry name" value="His_Pase_superF_clade-1"/>
</dbReference>
<dbReference type="OrthoDB" id="496981at2759"/>
<dbReference type="AlphaFoldDB" id="A0A0P7B523"/>
<evidence type="ECO:0000313" key="2">
    <source>
        <dbReference type="Proteomes" id="UP000050424"/>
    </source>
</evidence>
<evidence type="ECO:0008006" key="3">
    <source>
        <dbReference type="Google" id="ProtNLM"/>
    </source>
</evidence>
<dbReference type="Pfam" id="PF00300">
    <property type="entry name" value="His_Phos_1"/>
    <property type="match status" value="1"/>
</dbReference>
<keyword evidence="2" id="KW-1185">Reference proteome</keyword>
<dbReference type="Gene3D" id="3.40.50.1240">
    <property type="entry name" value="Phosphoglycerate mutase-like"/>
    <property type="match status" value="1"/>
</dbReference>
<dbReference type="GO" id="GO:0005737">
    <property type="term" value="C:cytoplasm"/>
    <property type="evidence" value="ECO:0007669"/>
    <property type="project" value="TreeGrafter"/>
</dbReference>
<dbReference type="SUPFAM" id="SSF53254">
    <property type="entry name" value="Phosphoglycerate mutase-like"/>
    <property type="match status" value="1"/>
</dbReference>
<dbReference type="Proteomes" id="UP000050424">
    <property type="component" value="Unassembled WGS sequence"/>
</dbReference>
<dbReference type="InterPro" id="IPR050275">
    <property type="entry name" value="PGM_Phosphatase"/>
</dbReference>
<comment type="caution">
    <text evidence="1">The sequence shown here is derived from an EMBL/GenBank/DDBJ whole genome shotgun (WGS) entry which is preliminary data.</text>
</comment>